<evidence type="ECO:0000313" key="3">
    <source>
        <dbReference type="Proteomes" id="UP000186469"/>
    </source>
</evidence>
<feature type="signal peptide" evidence="1">
    <location>
        <begin position="1"/>
        <end position="21"/>
    </location>
</feature>
<dbReference type="AlphaFoldDB" id="A0A1M7TCQ7"/>
<name>A0A1M7TCQ7_9BACT</name>
<reference evidence="2 3" key="1">
    <citation type="submission" date="2016-12" db="EMBL/GenBank/DDBJ databases">
        <authorList>
            <person name="Song W.-J."/>
            <person name="Kurnit D.M."/>
        </authorList>
    </citation>
    <scope>NUCLEOTIDE SEQUENCE [LARGE SCALE GENOMIC DNA]</scope>
    <source>
        <strain evidence="2 3">DSM 11393</strain>
    </source>
</reference>
<proteinExistence type="predicted"/>
<protein>
    <recommendedName>
        <fullName evidence="4">Lipoprotein</fullName>
    </recommendedName>
</protein>
<evidence type="ECO:0008006" key="4">
    <source>
        <dbReference type="Google" id="ProtNLM"/>
    </source>
</evidence>
<accession>A0A1M7TCQ7</accession>
<dbReference type="Proteomes" id="UP000186469">
    <property type="component" value="Unassembled WGS sequence"/>
</dbReference>
<gene>
    <name evidence="2" type="ORF">SAMN02745728_01831</name>
</gene>
<dbReference type="PROSITE" id="PS51257">
    <property type="entry name" value="PROKAR_LIPOPROTEIN"/>
    <property type="match status" value="1"/>
</dbReference>
<keyword evidence="1" id="KW-0732">Signal</keyword>
<dbReference type="RefSeq" id="WP_218587511.1">
    <property type="nucleotide sequence ID" value="NZ_FRDI01000010.1"/>
</dbReference>
<organism evidence="2 3">
    <name type="scientific">Desulfovibrio litoralis DSM 11393</name>
    <dbReference type="NCBI Taxonomy" id="1121455"/>
    <lineage>
        <taxon>Bacteria</taxon>
        <taxon>Pseudomonadati</taxon>
        <taxon>Thermodesulfobacteriota</taxon>
        <taxon>Desulfovibrionia</taxon>
        <taxon>Desulfovibrionales</taxon>
        <taxon>Desulfovibrionaceae</taxon>
        <taxon>Desulfovibrio</taxon>
    </lineage>
</organism>
<evidence type="ECO:0000256" key="1">
    <source>
        <dbReference type="SAM" id="SignalP"/>
    </source>
</evidence>
<feature type="chain" id="PRO_5013088135" description="Lipoprotein" evidence="1">
    <location>
        <begin position="22"/>
        <end position="85"/>
    </location>
</feature>
<evidence type="ECO:0000313" key="2">
    <source>
        <dbReference type="EMBL" id="SHN68461.1"/>
    </source>
</evidence>
<dbReference type="EMBL" id="FRDI01000010">
    <property type="protein sequence ID" value="SHN68461.1"/>
    <property type="molecule type" value="Genomic_DNA"/>
</dbReference>
<sequence length="85" mass="9256">MKKNLLFCLLSIFLLSGCAVTLPTNSYTPQNYVKISGDATVGTFTYKPFEQGKVQKANQMQNTAAGQIYLNMDIAAFVKRGTALG</sequence>
<keyword evidence="3" id="KW-1185">Reference proteome</keyword>